<accession>A0A2A5JF56</accession>
<dbReference type="AlphaFoldDB" id="A0A2A5JF56"/>
<dbReference type="InterPro" id="IPR051606">
    <property type="entry name" value="Polyketide_Oxido-like"/>
</dbReference>
<dbReference type="InterPro" id="IPR016040">
    <property type="entry name" value="NAD(P)-bd_dom"/>
</dbReference>
<name>A0A2A5JF56_RHOSG</name>
<dbReference type="EMBL" id="NOVD01000003">
    <property type="protein sequence ID" value="PCK28006.1"/>
    <property type="molecule type" value="Genomic_DNA"/>
</dbReference>
<dbReference type="RefSeq" id="WP_054827230.1">
    <property type="nucleotide sequence ID" value="NZ_JAASHN010000004.1"/>
</dbReference>
<dbReference type="GO" id="GO:0016646">
    <property type="term" value="F:oxidoreductase activity, acting on the CH-NH group of donors, NAD or NADP as acceptor"/>
    <property type="evidence" value="ECO:0007669"/>
    <property type="project" value="TreeGrafter"/>
</dbReference>
<dbReference type="Pfam" id="PF13460">
    <property type="entry name" value="NAD_binding_10"/>
    <property type="match status" value="1"/>
</dbReference>
<dbReference type="PANTHER" id="PTHR43355:SF2">
    <property type="entry name" value="FLAVIN REDUCTASE (NADPH)"/>
    <property type="match status" value="1"/>
</dbReference>
<organism evidence="2 3">
    <name type="scientific">Rhodococcus qingshengii</name>
    <dbReference type="NCBI Taxonomy" id="334542"/>
    <lineage>
        <taxon>Bacteria</taxon>
        <taxon>Bacillati</taxon>
        <taxon>Actinomycetota</taxon>
        <taxon>Actinomycetes</taxon>
        <taxon>Mycobacteriales</taxon>
        <taxon>Nocardiaceae</taxon>
        <taxon>Rhodococcus</taxon>
        <taxon>Rhodococcus erythropolis group</taxon>
    </lineage>
</organism>
<dbReference type="PANTHER" id="PTHR43355">
    <property type="entry name" value="FLAVIN REDUCTASE (NADPH)"/>
    <property type="match status" value="1"/>
</dbReference>
<evidence type="ECO:0000259" key="1">
    <source>
        <dbReference type="Pfam" id="PF13460"/>
    </source>
</evidence>
<evidence type="ECO:0000313" key="3">
    <source>
        <dbReference type="Proteomes" id="UP000230886"/>
    </source>
</evidence>
<dbReference type="SUPFAM" id="SSF51735">
    <property type="entry name" value="NAD(P)-binding Rossmann-fold domains"/>
    <property type="match status" value="1"/>
</dbReference>
<comment type="caution">
    <text evidence="2">The sequence shown here is derived from an EMBL/GenBank/DDBJ whole genome shotgun (WGS) entry which is preliminary data.</text>
</comment>
<dbReference type="Proteomes" id="UP000230886">
    <property type="component" value="Unassembled WGS sequence"/>
</dbReference>
<dbReference type="Gene3D" id="3.40.50.720">
    <property type="entry name" value="NAD(P)-binding Rossmann-like Domain"/>
    <property type="match status" value="1"/>
</dbReference>
<sequence>MSKIAVFGGNGFAGSAIAKEAASRGHEVTVVARSAQSGTDTNVVQGSVHDNTIVEQITADNDVVVVAIPAREIDGKRLLDAVTPLADAAARNGARIAVVGGAGSLLVSEGGPRVVDTPDFPDAYKGEALAHADVLDALRATDSNVDWFYVSPAAAFGAHAGVAPKGSFQVGGDILLTDAEGNSAIAGEDYAHAFVDEIETPAHRRQRFTVAH</sequence>
<feature type="domain" description="NAD(P)-binding" evidence="1">
    <location>
        <begin position="8"/>
        <end position="155"/>
    </location>
</feature>
<evidence type="ECO:0000313" key="2">
    <source>
        <dbReference type="EMBL" id="PCK28006.1"/>
    </source>
</evidence>
<protein>
    <submittedName>
        <fullName evidence="2">NAD-dependent epimerase</fullName>
    </submittedName>
</protein>
<gene>
    <name evidence="2" type="ORF">CHR55_06065</name>
</gene>
<dbReference type="InterPro" id="IPR036291">
    <property type="entry name" value="NAD(P)-bd_dom_sf"/>
</dbReference>
<proteinExistence type="predicted"/>
<reference evidence="2 3" key="1">
    <citation type="submission" date="2017-07" db="EMBL/GenBank/DDBJ databases">
        <title>Draft sequence of Rhodococcus enclensis 23b-28.</title>
        <authorList>
            <person name="Besaury L."/>
            <person name="Sancelme M."/>
            <person name="Amato P."/>
            <person name="Lallement A."/>
            <person name="Delort A.-M."/>
        </authorList>
    </citation>
    <scope>NUCLEOTIDE SEQUENCE [LARGE SCALE GENOMIC DNA]</scope>
    <source>
        <strain evidence="2 3">23b-28</strain>
    </source>
</reference>